<dbReference type="Pfam" id="PF03473">
    <property type="entry name" value="MOSC"/>
    <property type="match status" value="1"/>
</dbReference>
<dbReference type="InterPro" id="IPR005303">
    <property type="entry name" value="MOCOS_middle"/>
</dbReference>
<feature type="domain" description="MOSC" evidence="1">
    <location>
        <begin position="124"/>
        <end position="278"/>
    </location>
</feature>
<dbReference type="InterPro" id="IPR011037">
    <property type="entry name" value="Pyrv_Knase-like_insert_dom_sf"/>
</dbReference>
<evidence type="ECO:0000313" key="2">
    <source>
        <dbReference type="EMBL" id="PKW26242.1"/>
    </source>
</evidence>
<dbReference type="Proteomes" id="UP000233781">
    <property type="component" value="Unassembled WGS sequence"/>
</dbReference>
<dbReference type="Pfam" id="PF03476">
    <property type="entry name" value="MOSC_N"/>
    <property type="match status" value="1"/>
</dbReference>
<proteinExistence type="predicted"/>
<dbReference type="OrthoDB" id="9793178at2"/>
<evidence type="ECO:0000259" key="1">
    <source>
        <dbReference type="PROSITE" id="PS51340"/>
    </source>
</evidence>
<dbReference type="PANTHER" id="PTHR14237">
    <property type="entry name" value="MOLYBDOPTERIN COFACTOR SULFURASE MOSC"/>
    <property type="match status" value="1"/>
</dbReference>
<dbReference type="PANTHER" id="PTHR14237:SF19">
    <property type="entry name" value="MITOCHONDRIAL AMIDOXIME REDUCING COMPONENT 1"/>
    <property type="match status" value="1"/>
</dbReference>
<dbReference type="AlphaFoldDB" id="A0A2N3YHA8"/>
<protein>
    <recommendedName>
        <fullName evidence="1">MOSC domain-containing protein</fullName>
    </recommendedName>
</protein>
<comment type="caution">
    <text evidence="2">The sequence shown here is derived from an EMBL/GenBank/DDBJ whole genome shotgun (WGS) entry which is preliminary data.</text>
</comment>
<dbReference type="SUPFAM" id="SSF50800">
    <property type="entry name" value="PK beta-barrel domain-like"/>
    <property type="match status" value="1"/>
</dbReference>
<reference evidence="2 3" key="1">
    <citation type="submission" date="2017-12" db="EMBL/GenBank/DDBJ databases">
        <title>Sequencing the genomes of 1000 Actinobacteria strains.</title>
        <authorList>
            <person name="Klenk H.-P."/>
        </authorList>
    </citation>
    <scope>NUCLEOTIDE SEQUENCE [LARGE SCALE GENOMIC DNA]</scope>
    <source>
        <strain evidence="2 3">DSM 12806</strain>
    </source>
</reference>
<dbReference type="GO" id="GO:0030170">
    <property type="term" value="F:pyridoxal phosphate binding"/>
    <property type="evidence" value="ECO:0007669"/>
    <property type="project" value="InterPro"/>
</dbReference>
<organism evidence="2 3">
    <name type="scientific">Phycicoccus duodecadis</name>
    <dbReference type="NCBI Taxonomy" id="173053"/>
    <lineage>
        <taxon>Bacteria</taxon>
        <taxon>Bacillati</taxon>
        <taxon>Actinomycetota</taxon>
        <taxon>Actinomycetes</taxon>
        <taxon>Micrococcales</taxon>
        <taxon>Intrasporangiaceae</taxon>
        <taxon>Phycicoccus</taxon>
    </lineage>
</organism>
<sequence length="279" mass="30433">MTVRLEAVGLHPVKSTAVRPVLQARVERWGLRGDRRWMLALPDGECLTAREDHGMLMLTADTPDTDAGLGCALRLRAPGHDALELDEPDGDAVPVTVHGRALTATPAPEHAHAWVRAALRRDDLRLVHVASPRPLNPQYSAPGDATAFADGYPLTLASTASLARLRDWVAETALERGEEPPVLEMARFRPNLVVDGDLTPFEEDDWRGVTVGAVTFSVAKPVDRCVMTTLDPATGRGGREPIRTLAHHRRWDGATWFAVQLVPRSVGDVRVGDEVVPSR</sequence>
<dbReference type="EMBL" id="PJNE01000001">
    <property type="protein sequence ID" value="PKW26242.1"/>
    <property type="molecule type" value="Genomic_DNA"/>
</dbReference>
<evidence type="ECO:0000313" key="3">
    <source>
        <dbReference type="Proteomes" id="UP000233781"/>
    </source>
</evidence>
<accession>A0A2N3YHA8</accession>
<dbReference type="GO" id="GO:0030151">
    <property type="term" value="F:molybdenum ion binding"/>
    <property type="evidence" value="ECO:0007669"/>
    <property type="project" value="InterPro"/>
</dbReference>
<name>A0A2N3YHA8_9MICO</name>
<dbReference type="GO" id="GO:0003824">
    <property type="term" value="F:catalytic activity"/>
    <property type="evidence" value="ECO:0007669"/>
    <property type="project" value="InterPro"/>
</dbReference>
<dbReference type="SUPFAM" id="SSF141673">
    <property type="entry name" value="MOSC N-terminal domain-like"/>
    <property type="match status" value="1"/>
</dbReference>
<keyword evidence="3" id="KW-1185">Reference proteome</keyword>
<gene>
    <name evidence="2" type="ORF">ATL31_1048</name>
</gene>
<dbReference type="RefSeq" id="WP_101394844.1">
    <property type="nucleotide sequence ID" value="NZ_PJNE01000001.1"/>
</dbReference>
<dbReference type="InterPro" id="IPR005302">
    <property type="entry name" value="MoCF_Sase_C"/>
</dbReference>
<dbReference type="PROSITE" id="PS51340">
    <property type="entry name" value="MOSC"/>
    <property type="match status" value="1"/>
</dbReference>